<dbReference type="PROSITE" id="PS50896">
    <property type="entry name" value="LISH"/>
    <property type="match status" value="1"/>
</dbReference>
<evidence type="ECO:0000313" key="5">
    <source>
        <dbReference type="Proteomes" id="UP000236161"/>
    </source>
</evidence>
<evidence type="ECO:0000256" key="3">
    <source>
        <dbReference type="PROSITE-ProRule" id="PRU00221"/>
    </source>
</evidence>
<dbReference type="Proteomes" id="UP000236161">
    <property type="component" value="Unassembled WGS sequence"/>
</dbReference>
<dbReference type="Pfam" id="PF00400">
    <property type="entry name" value="WD40"/>
    <property type="match status" value="1"/>
</dbReference>
<dbReference type="Pfam" id="PF23627">
    <property type="entry name" value="LisH_WDR26"/>
    <property type="match status" value="1"/>
</dbReference>
<dbReference type="STRING" id="1088818.A0A2I0A6V5"/>
<reference evidence="4 5" key="1">
    <citation type="journal article" date="2017" name="Nature">
        <title>The Apostasia genome and the evolution of orchids.</title>
        <authorList>
            <person name="Zhang G.Q."/>
            <person name="Liu K.W."/>
            <person name="Li Z."/>
            <person name="Lohaus R."/>
            <person name="Hsiao Y.Y."/>
            <person name="Niu S.C."/>
            <person name="Wang J.Y."/>
            <person name="Lin Y.C."/>
            <person name="Xu Q."/>
            <person name="Chen L.J."/>
            <person name="Yoshida K."/>
            <person name="Fujiwara S."/>
            <person name="Wang Z.W."/>
            <person name="Zhang Y.Q."/>
            <person name="Mitsuda N."/>
            <person name="Wang M."/>
            <person name="Liu G.H."/>
            <person name="Pecoraro L."/>
            <person name="Huang H.X."/>
            <person name="Xiao X.J."/>
            <person name="Lin M."/>
            <person name="Wu X.Y."/>
            <person name="Wu W.L."/>
            <person name="Chen Y.Y."/>
            <person name="Chang S.B."/>
            <person name="Sakamoto S."/>
            <person name="Ohme-Takagi M."/>
            <person name="Yagi M."/>
            <person name="Zeng S.J."/>
            <person name="Shen C.Y."/>
            <person name="Yeh C.M."/>
            <person name="Luo Y.B."/>
            <person name="Tsai W.C."/>
            <person name="Van de Peer Y."/>
            <person name="Liu Z.J."/>
        </authorList>
    </citation>
    <scope>NUCLEOTIDE SEQUENCE [LARGE SCALE GENOMIC DNA]</scope>
    <source>
        <strain evidence="5">cv. Shenzhen</strain>
        <tissue evidence="4">Stem</tissue>
    </source>
</reference>
<name>A0A2I0A6V5_9ASPA</name>
<dbReference type="EMBL" id="KZ452014">
    <property type="protein sequence ID" value="PKA51274.1"/>
    <property type="molecule type" value="Genomic_DNA"/>
</dbReference>
<dbReference type="InterPro" id="IPR051350">
    <property type="entry name" value="WD_repeat-ST_regulator"/>
</dbReference>
<dbReference type="PROSITE" id="PS00678">
    <property type="entry name" value="WD_REPEATS_1"/>
    <property type="match status" value="1"/>
</dbReference>
<dbReference type="PANTHER" id="PTHR22838">
    <property type="entry name" value="WD REPEAT PROTEIN 26-RELATED"/>
    <property type="match status" value="1"/>
</dbReference>
<dbReference type="InterPro" id="IPR015943">
    <property type="entry name" value="WD40/YVTN_repeat-like_dom_sf"/>
</dbReference>
<dbReference type="InterPro" id="IPR036322">
    <property type="entry name" value="WD40_repeat_dom_sf"/>
</dbReference>
<feature type="repeat" description="WD" evidence="3">
    <location>
        <begin position="266"/>
        <end position="303"/>
    </location>
</feature>
<evidence type="ECO:0000313" key="4">
    <source>
        <dbReference type="EMBL" id="PKA51274.1"/>
    </source>
</evidence>
<evidence type="ECO:0000256" key="1">
    <source>
        <dbReference type="ARBA" id="ARBA00022574"/>
    </source>
</evidence>
<organism evidence="4 5">
    <name type="scientific">Apostasia shenzhenica</name>
    <dbReference type="NCBI Taxonomy" id="1088818"/>
    <lineage>
        <taxon>Eukaryota</taxon>
        <taxon>Viridiplantae</taxon>
        <taxon>Streptophyta</taxon>
        <taxon>Embryophyta</taxon>
        <taxon>Tracheophyta</taxon>
        <taxon>Spermatophyta</taxon>
        <taxon>Magnoliopsida</taxon>
        <taxon>Liliopsida</taxon>
        <taxon>Asparagales</taxon>
        <taxon>Orchidaceae</taxon>
        <taxon>Apostasioideae</taxon>
        <taxon>Apostasia</taxon>
    </lineage>
</organism>
<proteinExistence type="predicted"/>
<dbReference type="PROSITE" id="PS50294">
    <property type="entry name" value="WD_REPEATS_REGION"/>
    <property type="match status" value="1"/>
</dbReference>
<dbReference type="OrthoDB" id="972532at2759"/>
<keyword evidence="5" id="KW-1185">Reference proteome</keyword>
<gene>
    <name evidence="4" type="ORF">AXF42_Ash010714</name>
</gene>
<keyword evidence="2" id="KW-0677">Repeat</keyword>
<dbReference type="SMART" id="SM00320">
    <property type="entry name" value="WD40"/>
    <property type="match status" value="1"/>
</dbReference>
<dbReference type="SUPFAM" id="SSF50978">
    <property type="entry name" value="WD40 repeat-like"/>
    <property type="match status" value="1"/>
</dbReference>
<sequence length="303" mass="34011">MGGVDDTEPPLKRVKGLSVDLDNHLNNSTLLRPVIPLGGPMARPFRSQGKEDMVGTKGVIRKVEFVRIIAKTLYSLGYEQSGKALEEESGIYLHSPVVSLFRKQLLDGNWDGSVETLRKIGLDEHILSSASFLILEYKFFDLLKRDRVMDALKTLRCEIAPIEINKKRVHELSSCIISSSKLALIGIANLCIDNGKLQLKLLDDLQKLLPPAVLVPERRLENLVEQALNVQREACFFHNSLDNALSLYSDHQCGKDQLPSKALQVLEGHKDEVWFVQFSHNGKYLASSSNDKSVIVWEVTSFF</sequence>
<dbReference type="AlphaFoldDB" id="A0A2I0A6V5"/>
<dbReference type="InterPro" id="IPR019775">
    <property type="entry name" value="WD40_repeat_CS"/>
</dbReference>
<dbReference type="Gene3D" id="2.130.10.10">
    <property type="entry name" value="YVTN repeat-like/Quinoprotein amine dehydrogenase"/>
    <property type="match status" value="1"/>
</dbReference>
<dbReference type="InterPro" id="IPR006594">
    <property type="entry name" value="LisH"/>
</dbReference>
<protein>
    <submittedName>
        <fullName evidence="4">Uncharacterized protein</fullName>
    </submittedName>
</protein>
<dbReference type="PANTHER" id="PTHR22838:SF0">
    <property type="entry name" value="WD REPEAT-CONTAINING PROTEIN 26"/>
    <property type="match status" value="1"/>
</dbReference>
<accession>A0A2I0A6V5</accession>
<evidence type="ECO:0000256" key="2">
    <source>
        <dbReference type="ARBA" id="ARBA00022737"/>
    </source>
</evidence>
<keyword evidence="1 3" id="KW-0853">WD repeat</keyword>
<dbReference type="InterPro" id="IPR001680">
    <property type="entry name" value="WD40_rpt"/>
</dbReference>
<dbReference type="PROSITE" id="PS50082">
    <property type="entry name" value="WD_REPEATS_2"/>
    <property type="match status" value="1"/>
</dbReference>